<keyword evidence="3" id="KW-0472">Membrane</keyword>
<evidence type="ECO:0000256" key="2">
    <source>
        <dbReference type="SAM" id="MobiDB-lite"/>
    </source>
</evidence>
<proteinExistence type="inferred from homology"/>
<protein>
    <submittedName>
        <fullName evidence="4">Uncharacterized protein</fullName>
    </submittedName>
</protein>
<name>A0A433TMX8_ELYCH</name>
<reference evidence="4 5" key="1">
    <citation type="submission" date="2019-01" db="EMBL/GenBank/DDBJ databases">
        <title>A draft genome assembly of the solar-powered sea slug Elysia chlorotica.</title>
        <authorList>
            <person name="Cai H."/>
            <person name="Li Q."/>
            <person name="Fang X."/>
            <person name="Li J."/>
            <person name="Curtis N.E."/>
            <person name="Altenburger A."/>
            <person name="Shibata T."/>
            <person name="Feng M."/>
            <person name="Maeda T."/>
            <person name="Schwartz J.A."/>
            <person name="Shigenobu S."/>
            <person name="Lundholm N."/>
            <person name="Nishiyama T."/>
            <person name="Yang H."/>
            <person name="Hasebe M."/>
            <person name="Li S."/>
            <person name="Pierce S.K."/>
            <person name="Wang J."/>
        </authorList>
    </citation>
    <scope>NUCLEOTIDE SEQUENCE [LARGE SCALE GENOMIC DNA]</scope>
    <source>
        <strain evidence="4">EC2010</strain>
        <tissue evidence="4">Whole organism of an adult</tissue>
    </source>
</reference>
<feature type="transmembrane region" description="Helical" evidence="3">
    <location>
        <begin position="22"/>
        <end position="42"/>
    </location>
</feature>
<dbReference type="OrthoDB" id="10062823at2759"/>
<dbReference type="PANTHER" id="PTHR13456">
    <property type="entry name" value="UPF0729 PROTEIN C18ORF32"/>
    <property type="match status" value="1"/>
</dbReference>
<evidence type="ECO:0000256" key="3">
    <source>
        <dbReference type="SAM" id="Phobius"/>
    </source>
</evidence>
<dbReference type="AlphaFoldDB" id="A0A433TMX8"/>
<gene>
    <name evidence="4" type="ORF">EGW08_009346</name>
</gene>
<keyword evidence="3" id="KW-1133">Transmembrane helix</keyword>
<accession>A0A433TMX8</accession>
<keyword evidence="3" id="KW-0812">Transmembrane</keyword>
<evidence type="ECO:0000313" key="4">
    <source>
        <dbReference type="EMBL" id="RUS82881.1"/>
    </source>
</evidence>
<dbReference type="Pfam" id="PF14975">
    <property type="entry name" value="DUF4512"/>
    <property type="match status" value="1"/>
</dbReference>
<organism evidence="4 5">
    <name type="scientific">Elysia chlorotica</name>
    <name type="common">Eastern emerald elysia</name>
    <name type="synonym">Sea slug</name>
    <dbReference type="NCBI Taxonomy" id="188477"/>
    <lineage>
        <taxon>Eukaryota</taxon>
        <taxon>Metazoa</taxon>
        <taxon>Spiralia</taxon>
        <taxon>Lophotrochozoa</taxon>
        <taxon>Mollusca</taxon>
        <taxon>Gastropoda</taxon>
        <taxon>Heterobranchia</taxon>
        <taxon>Euthyneura</taxon>
        <taxon>Panpulmonata</taxon>
        <taxon>Sacoglossa</taxon>
        <taxon>Placobranchoidea</taxon>
        <taxon>Plakobranchidae</taxon>
        <taxon>Elysia</taxon>
    </lineage>
</organism>
<keyword evidence="5" id="KW-1185">Reference proteome</keyword>
<sequence>MTFHFSPQVKFSHEGALHLSELIQNNMVCLPCIVIPILLWIFHKFIGPWLNKMWGKPAEMVKNVEDNLVCPMPKKKKKVNSQDSGDSVKSEPSSNGSTTVNGQANLGEWLKAE</sequence>
<comment type="similarity">
    <text evidence="1">Belongs to the UPF0729 family.</text>
</comment>
<feature type="region of interest" description="Disordered" evidence="2">
    <location>
        <begin position="72"/>
        <end position="113"/>
    </location>
</feature>
<evidence type="ECO:0000313" key="5">
    <source>
        <dbReference type="Proteomes" id="UP000271974"/>
    </source>
</evidence>
<dbReference type="EMBL" id="RQTK01000267">
    <property type="protein sequence ID" value="RUS82881.1"/>
    <property type="molecule type" value="Genomic_DNA"/>
</dbReference>
<feature type="compositionally biased region" description="Polar residues" evidence="2">
    <location>
        <begin position="81"/>
        <end position="104"/>
    </location>
</feature>
<evidence type="ECO:0000256" key="1">
    <source>
        <dbReference type="ARBA" id="ARBA00007959"/>
    </source>
</evidence>
<dbReference type="Proteomes" id="UP000271974">
    <property type="component" value="Unassembled WGS sequence"/>
</dbReference>
<dbReference type="InterPro" id="IPR026776">
    <property type="entry name" value="UPF0729_C18orf32-like"/>
</dbReference>
<comment type="caution">
    <text evidence="4">The sequence shown here is derived from an EMBL/GenBank/DDBJ whole genome shotgun (WGS) entry which is preliminary data.</text>
</comment>
<dbReference type="PANTHER" id="PTHR13456:SF0">
    <property type="entry name" value="UPF0729 PROTEIN C18ORF32"/>
    <property type="match status" value="1"/>
</dbReference>